<name>A0A410MCI1_9BACI</name>
<protein>
    <submittedName>
        <fullName evidence="1">Uncharacterized protein</fullName>
    </submittedName>
</protein>
<dbReference type="AlphaFoldDB" id="A0A410MCI1"/>
<accession>A0A410MCI1</accession>
<dbReference type="KEGG" id="hli:HLI_09305"/>
<evidence type="ECO:0000313" key="2">
    <source>
        <dbReference type="Proteomes" id="UP000287756"/>
    </source>
</evidence>
<organism evidence="1 2">
    <name type="scientific">Halobacillus litoralis</name>
    <dbReference type="NCBI Taxonomy" id="45668"/>
    <lineage>
        <taxon>Bacteria</taxon>
        <taxon>Bacillati</taxon>
        <taxon>Bacillota</taxon>
        <taxon>Bacilli</taxon>
        <taxon>Bacillales</taxon>
        <taxon>Bacillaceae</taxon>
        <taxon>Halobacillus</taxon>
    </lineage>
</organism>
<sequence>MDYSDVNKIEVLDSVEEVNKKLERYWTLLSVQTVTDGAQSKLSYVVGWTHSEDEENYVSRKRKNKDIF</sequence>
<dbReference type="RefSeq" id="WP_128524704.1">
    <property type="nucleotide sequence ID" value="NZ_CP026118.1"/>
</dbReference>
<dbReference type="Proteomes" id="UP000287756">
    <property type="component" value="Chromosome"/>
</dbReference>
<reference evidence="1 2" key="1">
    <citation type="submission" date="2018-01" db="EMBL/GenBank/DDBJ databases">
        <title>The whole genome sequencing and assembly of Halobacillus litoralis ERB031 strain.</title>
        <authorList>
            <person name="Lee S.-J."/>
            <person name="Park M.-K."/>
            <person name="Kim J.-Y."/>
            <person name="Lee Y.-J."/>
            <person name="Yi H."/>
            <person name="Bahn Y.-S."/>
            <person name="Kim J.F."/>
            <person name="Lee D.-W."/>
        </authorList>
    </citation>
    <scope>NUCLEOTIDE SEQUENCE [LARGE SCALE GENOMIC DNA]</scope>
    <source>
        <strain evidence="1 2">ERB 031</strain>
    </source>
</reference>
<proteinExistence type="predicted"/>
<gene>
    <name evidence="1" type="ORF">HLI_09305</name>
</gene>
<evidence type="ECO:0000313" key="1">
    <source>
        <dbReference type="EMBL" id="QAS52417.1"/>
    </source>
</evidence>
<dbReference type="EMBL" id="CP026118">
    <property type="protein sequence ID" value="QAS52417.1"/>
    <property type="molecule type" value="Genomic_DNA"/>
</dbReference>